<dbReference type="GO" id="GO:0005840">
    <property type="term" value="C:ribosome"/>
    <property type="evidence" value="ECO:0007669"/>
    <property type="project" value="UniProtKB-KW"/>
</dbReference>
<dbReference type="OrthoDB" id="114727at2759"/>
<name>A0A164ME03_9CRUS</name>
<evidence type="ECO:0000313" key="1">
    <source>
        <dbReference type="EMBL" id="KZS04974.1"/>
    </source>
</evidence>
<dbReference type="EMBL" id="LRGB01003024">
    <property type="protein sequence ID" value="KZS04974.1"/>
    <property type="molecule type" value="Genomic_DNA"/>
</dbReference>
<keyword evidence="1" id="KW-0689">Ribosomal protein</keyword>
<keyword evidence="2" id="KW-1185">Reference proteome</keyword>
<proteinExistence type="predicted"/>
<reference evidence="1 2" key="1">
    <citation type="submission" date="2016-03" db="EMBL/GenBank/DDBJ databases">
        <title>EvidentialGene: Evidence-directed Construction of Genes on Genomes.</title>
        <authorList>
            <person name="Gilbert D.G."/>
            <person name="Choi J.-H."/>
            <person name="Mockaitis K."/>
            <person name="Colbourne J."/>
            <person name="Pfrender M."/>
        </authorList>
    </citation>
    <scope>NUCLEOTIDE SEQUENCE [LARGE SCALE GENOMIC DNA]</scope>
    <source>
        <strain evidence="1 2">Xinb3</strain>
        <tissue evidence="1">Complete organism</tissue>
    </source>
</reference>
<dbReference type="Proteomes" id="UP000076858">
    <property type="component" value="Unassembled WGS sequence"/>
</dbReference>
<accession>A0A164ME03</accession>
<gene>
    <name evidence="1" type="ORF">APZ42_031933</name>
</gene>
<comment type="caution">
    <text evidence="1">The sequence shown here is derived from an EMBL/GenBank/DDBJ whole genome shotgun (WGS) entry which is preliminary data.</text>
</comment>
<sequence>MHPLKNNSSKFYFRLHEREAAMLLKYFPNMDKEALQAKYPDVNVEKLKFVQRTRGSHEFNTA</sequence>
<keyword evidence="1" id="KW-0687">Ribonucleoprotein</keyword>
<evidence type="ECO:0000313" key="2">
    <source>
        <dbReference type="Proteomes" id="UP000076858"/>
    </source>
</evidence>
<organism evidence="1 2">
    <name type="scientific">Daphnia magna</name>
    <dbReference type="NCBI Taxonomy" id="35525"/>
    <lineage>
        <taxon>Eukaryota</taxon>
        <taxon>Metazoa</taxon>
        <taxon>Ecdysozoa</taxon>
        <taxon>Arthropoda</taxon>
        <taxon>Crustacea</taxon>
        <taxon>Branchiopoda</taxon>
        <taxon>Diplostraca</taxon>
        <taxon>Cladocera</taxon>
        <taxon>Anomopoda</taxon>
        <taxon>Daphniidae</taxon>
        <taxon>Daphnia</taxon>
    </lineage>
</organism>
<dbReference type="AlphaFoldDB" id="A0A164ME03"/>
<protein>
    <submittedName>
        <fullName evidence="1">39S ribosomal protein L47</fullName>
    </submittedName>
</protein>